<keyword evidence="2" id="KW-1185">Reference proteome</keyword>
<protein>
    <submittedName>
        <fullName evidence="1">Uncharacterized protein</fullName>
    </submittedName>
</protein>
<proteinExistence type="predicted"/>
<gene>
    <name evidence="1" type="ORF">ACFFQA_37530</name>
</gene>
<name>A0ABV6A931_9PSEU</name>
<organism evidence="1 2">
    <name type="scientific">Allokutzneria oryzae</name>
    <dbReference type="NCBI Taxonomy" id="1378989"/>
    <lineage>
        <taxon>Bacteria</taxon>
        <taxon>Bacillati</taxon>
        <taxon>Actinomycetota</taxon>
        <taxon>Actinomycetes</taxon>
        <taxon>Pseudonocardiales</taxon>
        <taxon>Pseudonocardiaceae</taxon>
        <taxon>Allokutzneria</taxon>
    </lineage>
</organism>
<accession>A0ABV6A931</accession>
<dbReference type="EMBL" id="JBHLZU010000037">
    <property type="protein sequence ID" value="MFB9909668.1"/>
    <property type="molecule type" value="Genomic_DNA"/>
</dbReference>
<evidence type="ECO:0000313" key="2">
    <source>
        <dbReference type="Proteomes" id="UP001589693"/>
    </source>
</evidence>
<sequence length="78" mass="8466">MTKPEQTRVDGLAPLFLAVSCSTTRRQVSVLLGTALGHTRSLDLGLNEAVELFRGLSAHLRYLGVDVDALYPIDAINQ</sequence>
<dbReference type="PROSITE" id="PS51257">
    <property type="entry name" value="PROKAR_LIPOPROTEIN"/>
    <property type="match status" value="1"/>
</dbReference>
<evidence type="ECO:0000313" key="1">
    <source>
        <dbReference type="EMBL" id="MFB9909668.1"/>
    </source>
</evidence>
<comment type="caution">
    <text evidence="1">The sequence shown here is derived from an EMBL/GenBank/DDBJ whole genome shotgun (WGS) entry which is preliminary data.</text>
</comment>
<reference evidence="1 2" key="1">
    <citation type="submission" date="2024-09" db="EMBL/GenBank/DDBJ databases">
        <authorList>
            <person name="Sun Q."/>
            <person name="Mori K."/>
        </authorList>
    </citation>
    <scope>NUCLEOTIDE SEQUENCE [LARGE SCALE GENOMIC DNA]</scope>
    <source>
        <strain evidence="1 2">TBRC 7907</strain>
    </source>
</reference>
<dbReference type="Proteomes" id="UP001589693">
    <property type="component" value="Unassembled WGS sequence"/>
</dbReference>
<dbReference type="RefSeq" id="WP_377862580.1">
    <property type="nucleotide sequence ID" value="NZ_JBHLZU010000037.1"/>
</dbReference>